<evidence type="ECO:0000313" key="5">
    <source>
        <dbReference type="Proteomes" id="UP000321337"/>
    </source>
</evidence>
<dbReference type="InterPro" id="IPR016181">
    <property type="entry name" value="Acyl_CoA_acyltransferase"/>
</dbReference>
<dbReference type="CDD" id="cd04301">
    <property type="entry name" value="NAT_SF"/>
    <property type="match status" value="1"/>
</dbReference>
<gene>
    <name evidence="4" type="ORF">TPL01_21170</name>
</gene>
<dbReference type="PANTHER" id="PTHR43877">
    <property type="entry name" value="AMINOALKYLPHOSPHONATE N-ACETYLTRANSFERASE-RELATED-RELATED"/>
    <property type="match status" value="1"/>
</dbReference>
<dbReference type="PANTHER" id="PTHR43877:SF1">
    <property type="entry name" value="ACETYLTRANSFERASE"/>
    <property type="match status" value="1"/>
</dbReference>
<dbReference type="Gene3D" id="3.40.630.30">
    <property type="match status" value="1"/>
</dbReference>
<dbReference type="PROSITE" id="PS51186">
    <property type="entry name" value="GNAT"/>
    <property type="match status" value="1"/>
</dbReference>
<keyword evidence="5" id="KW-1185">Reference proteome</keyword>
<feature type="domain" description="N-acetyltransferase" evidence="3">
    <location>
        <begin position="1"/>
        <end position="160"/>
    </location>
</feature>
<protein>
    <recommendedName>
        <fullName evidence="3">N-acetyltransferase domain-containing protein</fullName>
    </recommendedName>
</protein>
<dbReference type="OrthoDB" id="6691967at2"/>
<keyword evidence="2" id="KW-0012">Acyltransferase</keyword>
<name>A0A512L924_9PROT</name>
<sequence length="163" mass="18002">MKIRFATPDDVAAFVDLGQRFHAMTRFASYTYNPERVTQQLHAVIGIGQNKNGTHCFFVAEDSQGQPVGGIIGCVERHFFSDQLVASIIHYDVLPEKRMGGAGLRLLGAFRKWAENRGAVELNAGVNSGVELEKMNRFLQRLGFRKTGGNYSLPLVPTTASTQ</sequence>
<dbReference type="GO" id="GO:0016747">
    <property type="term" value="F:acyltransferase activity, transferring groups other than amino-acyl groups"/>
    <property type="evidence" value="ECO:0007669"/>
    <property type="project" value="InterPro"/>
</dbReference>
<dbReference type="InterPro" id="IPR000182">
    <property type="entry name" value="GNAT_dom"/>
</dbReference>
<dbReference type="SUPFAM" id="SSF55729">
    <property type="entry name" value="Acyl-CoA N-acyltransferases (Nat)"/>
    <property type="match status" value="1"/>
</dbReference>
<evidence type="ECO:0000259" key="3">
    <source>
        <dbReference type="PROSITE" id="PS51186"/>
    </source>
</evidence>
<reference evidence="4 5" key="1">
    <citation type="submission" date="2019-07" db="EMBL/GenBank/DDBJ databases">
        <title>Whole genome shotgun sequence of Thiobacillus plumbophilus NBRC 107929.</title>
        <authorList>
            <person name="Hosoyama A."/>
            <person name="Uohara A."/>
            <person name="Ohji S."/>
            <person name="Ichikawa N."/>
        </authorList>
    </citation>
    <scope>NUCLEOTIDE SEQUENCE [LARGE SCALE GENOMIC DNA]</scope>
    <source>
        <strain evidence="4 5">NBRC 107929</strain>
    </source>
</reference>
<dbReference type="RefSeq" id="WP_147073540.1">
    <property type="nucleotide sequence ID" value="NZ_AP021884.1"/>
</dbReference>
<proteinExistence type="predicted"/>
<comment type="caution">
    <text evidence="4">The sequence shown here is derived from an EMBL/GenBank/DDBJ whole genome shotgun (WGS) entry which is preliminary data.</text>
</comment>
<accession>A0A512L924</accession>
<dbReference type="Pfam" id="PF00583">
    <property type="entry name" value="Acetyltransf_1"/>
    <property type="match status" value="1"/>
</dbReference>
<evidence type="ECO:0000256" key="1">
    <source>
        <dbReference type="ARBA" id="ARBA00022679"/>
    </source>
</evidence>
<organism evidence="4 5">
    <name type="scientific">Sulfuriferula plumbiphila</name>
    <dbReference type="NCBI Taxonomy" id="171865"/>
    <lineage>
        <taxon>Bacteria</taxon>
        <taxon>Pseudomonadati</taxon>
        <taxon>Pseudomonadota</taxon>
        <taxon>Betaproteobacteria</taxon>
        <taxon>Nitrosomonadales</taxon>
        <taxon>Sulfuricellaceae</taxon>
        <taxon>Sulfuriferula</taxon>
    </lineage>
</organism>
<dbReference type="Proteomes" id="UP000321337">
    <property type="component" value="Unassembled WGS sequence"/>
</dbReference>
<keyword evidence="1" id="KW-0808">Transferase</keyword>
<evidence type="ECO:0000256" key="2">
    <source>
        <dbReference type="ARBA" id="ARBA00023315"/>
    </source>
</evidence>
<dbReference type="EMBL" id="BKAD01000021">
    <property type="protein sequence ID" value="GEP30979.1"/>
    <property type="molecule type" value="Genomic_DNA"/>
</dbReference>
<evidence type="ECO:0000313" key="4">
    <source>
        <dbReference type="EMBL" id="GEP30979.1"/>
    </source>
</evidence>
<dbReference type="InterPro" id="IPR050832">
    <property type="entry name" value="Bact_Acetyltransf"/>
</dbReference>
<dbReference type="AlphaFoldDB" id="A0A512L924"/>